<feature type="transmembrane region" description="Helical" evidence="1">
    <location>
        <begin position="12"/>
        <end position="34"/>
    </location>
</feature>
<accession>U4LUY8</accession>
<evidence type="ECO:0000313" key="3">
    <source>
        <dbReference type="Proteomes" id="UP000018144"/>
    </source>
</evidence>
<proteinExistence type="predicted"/>
<evidence type="ECO:0000313" key="2">
    <source>
        <dbReference type="EMBL" id="CCX32061.1"/>
    </source>
</evidence>
<name>U4LUY8_PYROM</name>
<keyword evidence="1" id="KW-0472">Membrane</keyword>
<evidence type="ECO:0000256" key="1">
    <source>
        <dbReference type="SAM" id="Phobius"/>
    </source>
</evidence>
<protein>
    <submittedName>
        <fullName evidence="2">Uncharacterized protein</fullName>
    </submittedName>
</protein>
<feature type="transmembrane region" description="Helical" evidence="1">
    <location>
        <begin position="100"/>
        <end position="122"/>
    </location>
</feature>
<feature type="transmembrane region" description="Helical" evidence="1">
    <location>
        <begin position="149"/>
        <end position="166"/>
    </location>
</feature>
<keyword evidence="1" id="KW-1133">Transmembrane helix</keyword>
<gene>
    <name evidence="2" type="ORF">PCON_12331</name>
</gene>
<dbReference type="EMBL" id="HF935724">
    <property type="protein sequence ID" value="CCX32061.1"/>
    <property type="molecule type" value="Genomic_DNA"/>
</dbReference>
<dbReference type="OrthoDB" id="5352400at2759"/>
<organism evidence="2 3">
    <name type="scientific">Pyronema omphalodes (strain CBS 100304)</name>
    <name type="common">Pyronema confluens</name>
    <dbReference type="NCBI Taxonomy" id="1076935"/>
    <lineage>
        <taxon>Eukaryota</taxon>
        <taxon>Fungi</taxon>
        <taxon>Dikarya</taxon>
        <taxon>Ascomycota</taxon>
        <taxon>Pezizomycotina</taxon>
        <taxon>Pezizomycetes</taxon>
        <taxon>Pezizales</taxon>
        <taxon>Pyronemataceae</taxon>
        <taxon>Pyronema</taxon>
    </lineage>
</organism>
<sequence>MIRMPLRNQKIILCLMMAEFVCLTTLFGLFGHAVPDTFRRKLYEDGITSGIILTPQPSKIPPMQYDKYSNTVTLYLTIVSFIVMVFQAVLFILSLFPVILAGIVQLLCLATWLSILVVFQIGTEDGGAWWVRHSCTSVALKKNEKYCRQAQGTVAVSILVILVYLAKATYIWHAFWVQGPLPEEEIWKGHLEHGQLDPYLELEMQQREEGAWGKA</sequence>
<keyword evidence="1" id="KW-0812">Transmembrane</keyword>
<dbReference type="Proteomes" id="UP000018144">
    <property type="component" value="Unassembled WGS sequence"/>
</dbReference>
<keyword evidence="3" id="KW-1185">Reference proteome</keyword>
<reference evidence="2 3" key="1">
    <citation type="journal article" date="2013" name="PLoS Genet.">
        <title>The genome and development-dependent transcriptomes of Pyronema confluens: a window into fungal evolution.</title>
        <authorList>
            <person name="Traeger S."/>
            <person name="Altegoer F."/>
            <person name="Freitag M."/>
            <person name="Gabaldon T."/>
            <person name="Kempken F."/>
            <person name="Kumar A."/>
            <person name="Marcet-Houben M."/>
            <person name="Poggeler S."/>
            <person name="Stajich J.E."/>
            <person name="Nowrousian M."/>
        </authorList>
    </citation>
    <scope>NUCLEOTIDE SEQUENCE [LARGE SCALE GENOMIC DNA]</scope>
    <source>
        <strain evidence="3">CBS 100304</strain>
        <tissue evidence="2">Vegetative mycelium</tissue>
    </source>
</reference>
<dbReference type="AlphaFoldDB" id="U4LUY8"/>
<feature type="transmembrane region" description="Helical" evidence="1">
    <location>
        <begin position="72"/>
        <end position="93"/>
    </location>
</feature>